<dbReference type="PANTHER" id="PTHR30290">
    <property type="entry name" value="PERIPLASMIC BINDING COMPONENT OF ABC TRANSPORTER"/>
    <property type="match status" value="1"/>
</dbReference>
<dbReference type="Pfam" id="PF00496">
    <property type="entry name" value="SBP_bac_5"/>
    <property type="match status" value="1"/>
</dbReference>
<evidence type="ECO:0000313" key="7">
    <source>
        <dbReference type="Proteomes" id="UP000572635"/>
    </source>
</evidence>
<dbReference type="InterPro" id="IPR030678">
    <property type="entry name" value="Peptide/Ni-bd"/>
</dbReference>
<keyword evidence="7" id="KW-1185">Reference proteome</keyword>
<dbReference type="EMBL" id="JACHDB010000002">
    <property type="protein sequence ID" value="MBB5435597.1"/>
    <property type="molecule type" value="Genomic_DNA"/>
</dbReference>
<dbReference type="InterPro" id="IPR039424">
    <property type="entry name" value="SBP_5"/>
</dbReference>
<dbReference type="SUPFAM" id="SSF53850">
    <property type="entry name" value="Periplasmic binding protein-like II"/>
    <property type="match status" value="1"/>
</dbReference>
<organism evidence="6 7">
    <name type="scientific">Nocardiopsis composta</name>
    <dbReference type="NCBI Taxonomy" id="157465"/>
    <lineage>
        <taxon>Bacteria</taxon>
        <taxon>Bacillati</taxon>
        <taxon>Actinomycetota</taxon>
        <taxon>Actinomycetes</taxon>
        <taxon>Streptosporangiales</taxon>
        <taxon>Nocardiopsidaceae</taxon>
        <taxon>Nocardiopsis</taxon>
    </lineage>
</organism>
<evidence type="ECO:0000259" key="5">
    <source>
        <dbReference type="Pfam" id="PF00496"/>
    </source>
</evidence>
<evidence type="ECO:0000256" key="3">
    <source>
        <dbReference type="ARBA" id="ARBA00022729"/>
    </source>
</evidence>
<dbReference type="GO" id="GO:1904680">
    <property type="term" value="F:peptide transmembrane transporter activity"/>
    <property type="evidence" value="ECO:0007669"/>
    <property type="project" value="TreeGrafter"/>
</dbReference>
<feature type="domain" description="Solute-binding protein family 5" evidence="5">
    <location>
        <begin position="29"/>
        <end position="404"/>
    </location>
</feature>
<dbReference type="Gene3D" id="3.40.190.10">
    <property type="entry name" value="Periplasmic binding protein-like II"/>
    <property type="match status" value="1"/>
</dbReference>
<dbReference type="GO" id="GO:0042597">
    <property type="term" value="C:periplasmic space"/>
    <property type="evidence" value="ECO:0007669"/>
    <property type="project" value="UniProtKB-ARBA"/>
</dbReference>
<dbReference type="Proteomes" id="UP000572635">
    <property type="component" value="Unassembled WGS sequence"/>
</dbReference>
<protein>
    <submittedName>
        <fullName evidence="6">Peptide/nickel transport system substrate-binding protein</fullName>
    </submittedName>
</protein>
<dbReference type="InterPro" id="IPR000914">
    <property type="entry name" value="SBP_5_dom"/>
</dbReference>
<dbReference type="PANTHER" id="PTHR30290:SF9">
    <property type="entry name" value="OLIGOPEPTIDE-BINDING PROTEIN APPA"/>
    <property type="match status" value="1"/>
</dbReference>
<dbReference type="GO" id="GO:0015833">
    <property type="term" value="P:peptide transport"/>
    <property type="evidence" value="ECO:0007669"/>
    <property type="project" value="TreeGrafter"/>
</dbReference>
<evidence type="ECO:0000256" key="4">
    <source>
        <dbReference type="SAM" id="MobiDB-lite"/>
    </source>
</evidence>
<keyword evidence="3" id="KW-0732">Signal</keyword>
<reference evidence="6 7" key="1">
    <citation type="submission" date="2020-08" db="EMBL/GenBank/DDBJ databases">
        <title>Sequencing the genomes of 1000 actinobacteria strains.</title>
        <authorList>
            <person name="Klenk H.-P."/>
        </authorList>
    </citation>
    <scope>NUCLEOTIDE SEQUENCE [LARGE SCALE GENOMIC DNA]</scope>
    <source>
        <strain evidence="6 7">DSM 44551</strain>
    </source>
</reference>
<name>A0A7W8VGK5_9ACTN</name>
<evidence type="ECO:0000256" key="2">
    <source>
        <dbReference type="ARBA" id="ARBA00022448"/>
    </source>
</evidence>
<comment type="caution">
    <text evidence="6">The sequence shown here is derived from an EMBL/GenBank/DDBJ whole genome shotgun (WGS) entry which is preliminary data.</text>
</comment>
<dbReference type="CDD" id="cd08513">
    <property type="entry name" value="PBP2_thermophilic_Hb8_like"/>
    <property type="match status" value="1"/>
</dbReference>
<proteinExistence type="inferred from homology"/>
<keyword evidence="2" id="KW-0813">Transport</keyword>
<dbReference type="RefSeq" id="WP_184398512.1">
    <property type="nucleotide sequence ID" value="NZ_BAAAJD010000151.1"/>
</dbReference>
<dbReference type="GO" id="GO:0043190">
    <property type="term" value="C:ATP-binding cassette (ABC) transporter complex"/>
    <property type="evidence" value="ECO:0007669"/>
    <property type="project" value="InterPro"/>
</dbReference>
<dbReference type="Gene3D" id="3.10.105.10">
    <property type="entry name" value="Dipeptide-binding Protein, Domain 3"/>
    <property type="match status" value="1"/>
</dbReference>
<gene>
    <name evidence="6" type="ORF">HDA36_005745</name>
</gene>
<dbReference type="PIRSF" id="PIRSF002741">
    <property type="entry name" value="MppA"/>
    <property type="match status" value="1"/>
</dbReference>
<feature type="region of interest" description="Disordered" evidence="4">
    <location>
        <begin position="25"/>
        <end position="46"/>
    </location>
</feature>
<evidence type="ECO:0000256" key="1">
    <source>
        <dbReference type="ARBA" id="ARBA00005695"/>
    </source>
</evidence>
<dbReference type="AlphaFoldDB" id="A0A7W8VGK5"/>
<evidence type="ECO:0000313" key="6">
    <source>
        <dbReference type="EMBL" id="MBB5435597.1"/>
    </source>
</evidence>
<sequence>MFSSQSGSELTEAFVVEPMFLTRPDGEQEPYLAEEVPTEENGGVSEDGLTVTYTLREGVTWSDGEPLTAEDLAFTVDVAQDPDGAALPDPEYASVESTEVVDEQTLEVTMSDPQPGYLQLFQQILPEHEFDSTAVQADDPQARMPLGTGPFVLADWASGDQITLERNEAYWRDPELPRLDGINVKIVPEAQTALSGFINGDYDTVFFFTAGDLAEIGEAQADGAQAEIATVPDMVGSVEWLWLNHSDGGDPDTPHPVLGDPAVREAIDRGIDREAIIDDVLKGYGTLSGSLVYSGIGASELEPPGHDPDAARRVLEEAGWELGSDGVREKGGERASLRFQTISGDQTRALYQQIIQQDMKDIGIELNIENVPSNRLFDSRDEGGLLASGDFDIAMSRDGLFPDPAIWLEVFASRTIPSEENPAGFSYSHWSNEEYDELEQTAATTIDPEERVEAVREADRIFTEERVAIPIYASAAGYAWNPTLTNVETDYWDGIWTPASSAEWALSAE</sequence>
<accession>A0A7W8VGK5</accession>
<comment type="similarity">
    <text evidence="1">Belongs to the bacterial solute-binding protein 5 family.</text>
</comment>